<gene>
    <name evidence="16" type="ORF">LKD81_10205</name>
</gene>
<dbReference type="InterPro" id="IPR050222">
    <property type="entry name" value="MATE_MdtK"/>
</dbReference>
<dbReference type="GO" id="GO:0006811">
    <property type="term" value="P:monoatomic ion transport"/>
    <property type="evidence" value="ECO:0007669"/>
    <property type="project" value="UniProtKB-KW"/>
</dbReference>
<name>A0AAE3EBJ0_9FIRM</name>
<comment type="similarity">
    <text evidence="3">Belongs to the multi antimicrobial extrusion (MATE) (TC 2.A.66.1) family. MepA subfamily.</text>
</comment>
<dbReference type="InterPro" id="IPR045070">
    <property type="entry name" value="MATE_MepA-like"/>
</dbReference>
<dbReference type="PANTHER" id="PTHR43298:SF2">
    <property type="entry name" value="FMN_FAD EXPORTER YEEO-RELATED"/>
    <property type="match status" value="1"/>
</dbReference>
<evidence type="ECO:0000256" key="5">
    <source>
        <dbReference type="ARBA" id="ARBA00022106"/>
    </source>
</evidence>
<evidence type="ECO:0000256" key="4">
    <source>
        <dbReference type="ARBA" id="ARBA00020268"/>
    </source>
</evidence>
<feature type="transmembrane region" description="Helical" evidence="15">
    <location>
        <begin position="288"/>
        <end position="309"/>
    </location>
</feature>
<sequence length="463" mass="49583">MAENTSQQRSSRELIMLNEPISRVIPKMAIPTIVAFLITSVYNLADTYFVSSLGTNATAAVSVNGSLDQIIMMAGSMLATGANSYIARLLGSREKEKANRVLSTAFFLAAAFGLIILGLGTVFIDSMVRLLGATDSCETYSVQYATYVLLVAPFMATSFVMNQCLRAEGSAMLSMIGMGFGGVLNCFLDPLFIFGFGLGVTGASMATAISKLVSFGILIFPYLTKRSLLRISFSRFRPTKEILYQIVSVGSASMFRSALGVVSGIALNNIAGSISDSVLAGIGVSTKIMMFPFSFILGFGAGFQPVAGFNWGAKRYDRVRECYRFSAKTALTGSVIAGLALGIFAPQVIQLFTESDPDMMYIGSLCIRLQCVALPIHAWGAVVNMFCAGLGYVHGAMLIATSRQGSCFFPVLFPLAHFFGGTGVAATQAVADALCIVIIIPILRKVMRMVNEAEAEYRMQQKG</sequence>
<dbReference type="PANTHER" id="PTHR43298">
    <property type="entry name" value="MULTIDRUG RESISTANCE PROTEIN NORM-RELATED"/>
    <property type="match status" value="1"/>
</dbReference>
<dbReference type="PIRSF" id="PIRSF006603">
    <property type="entry name" value="DinF"/>
    <property type="match status" value="1"/>
</dbReference>
<evidence type="ECO:0000256" key="8">
    <source>
        <dbReference type="ARBA" id="ARBA00022475"/>
    </source>
</evidence>
<dbReference type="InterPro" id="IPR002528">
    <property type="entry name" value="MATE_fam"/>
</dbReference>
<dbReference type="GO" id="GO:0042910">
    <property type="term" value="F:xenobiotic transmembrane transporter activity"/>
    <property type="evidence" value="ECO:0007669"/>
    <property type="project" value="InterPro"/>
</dbReference>
<evidence type="ECO:0000256" key="9">
    <source>
        <dbReference type="ARBA" id="ARBA00022692"/>
    </source>
</evidence>
<feature type="transmembrane region" description="Helical" evidence="15">
    <location>
        <begin position="330"/>
        <end position="352"/>
    </location>
</feature>
<evidence type="ECO:0000256" key="7">
    <source>
        <dbReference type="ARBA" id="ARBA00022449"/>
    </source>
</evidence>
<dbReference type="GO" id="GO:0046677">
    <property type="term" value="P:response to antibiotic"/>
    <property type="evidence" value="ECO:0007669"/>
    <property type="project" value="UniProtKB-KW"/>
</dbReference>
<dbReference type="Pfam" id="PF01554">
    <property type="entry name" value="MatE"/>
    <property type="match status" value="2"/>
</dbReference>
<keyword evidence="6" id="KW-0813">Transport</keyword>
<dbReference type="AlphaFoldDB" id="A0AAE3EBJ0"/>
<feature type="transmembrane region" description="Helical" evidence="15">
    <location>
        <begin position="243"/>
        <end position="268"/>
    </location>
</feature>
<keyword evidence="12 15" id="KW-0472">Membrane</keyword>
<evidence type="ECO:0000256" key="10">
    <source>
        <dbReference type="ARBA" id="ARBA00022989"/>
    </source>
</evidence>
<keyword evidence="13" id="KW-0046">Antibiotic resistance</keyword>
<evidence type="ECO:0000256" key="11">
    <source>
        <dbReference type="ARBA" id="ARBA00023065"/>
    </source>
</evidence>
<evidence type="ECO:0000256" key="6">
    <source>
        <dbReference type="ARBA" id="ARBA00022448"/>
    </source>
</evidence>
<accession>A0AAE3EBJ0</accession>
<dbReference type="GO" id="GO:0005886">
    <property type="term" value="C:plasma membrane"/>
    <property type="evidence" value="ECO:0007669"/>
    <property type="project" value="UniProtKB-SubCell"/>
</dbReference>
<keyword evidence="7" id="KW-0050">Antiport</keyword>
<evidence type="ECO:0000256" key="12">
    <source>
        <dbReference type="ARBA" id="ARBA00023136"/>
    </source>
</evidence>
<proteinExistence type="inferred from homology"/>
<organism evidence="16 17">
    <name type="scientific">Hominifimenecus microfluidus</name>
    <dbReference type="NCBI Taxonomy" id="2885348"/>
    <lineage>
        <taxon>Bacteria</taxon>
        <taxon>Bacillati</taxon>
        <taxon>Bacillota</taxon>
        <taxon>Clostridia</taxon>
        <taxon>Lachnospirales</taxon>
        <taxon>Lachnospiraceae</taxon>
        <taxon>Hominifimenecus</taxon>
    </lineage>
</organism>
<dbReference type="NCBIfam" id="TIGR00797">
    <property type="entry name" value="matE"/>
    <property type="match status" value="1"/>
</dbReference>
<keyword evidence="17" id="KW-1185">Reference proteome</keyword>
<evidence type="ECO:0000313" key="16">
    <source>
        <dbReference type="EMBL" id="MCC2231363.1"/>
    </source>
</evidence>
<feature type="transmembrane region" description="Helical" evidence="15">
    <location>
        <begin position="425"/>
        <end position="443"/>
    </location>
</feature>
<feature type="transmembrane region" description="Helical" evidence="15">
    <location>
        <begin position="28"/>
        <end position="50"/>
    </location>
</feature>
<protein>
    <recommendedName>
        <fullName evidence="5">Multidrug export protein MepA</fullName>
    </recommendedName>
    <alternativeName>
        <fullName evidence="14">Multidrug-efflux transporter</fullName>
    </alternativeName>
    <alternativeName>
        <fullName evidence="4">Probable multidrug resistance protein NorM</fullName>
    </alternativeName>
</protein>
<feature type="transmembrane region" description="Helical" evidence="15">
    <location>
        <begin position="173"/>
        <end position="196"/>
    </location>
</feature>
<dbReference type="EMBL" id="JAJEQR010000027">
    <property type="protein sequence ID" value="MCC2231363.1"/>
    <property type="molecule type" value="Genomic_DNA"/>
</dbReference>
<feature type="transmembrane region" description="Helical" evidence="15">
    <location>
        <begin position="202"/>
        <end position="223"/>
    </location>
</feature>
<evidence type="ECO:0000256" key="3">
    <source>
        <dbReference type="ARBA" id="ARBA00008417"/>
    </source>
</evidence>
<dbReference type="GO" id="GO:0015297">
    <property type="term" value="F:antiporter activity"/>
    <property type="evidence" value="ECO:0007669"/>
    <property type="project" value="UniProtKB-KW"/>
</dbReference>
<dbReference type="CDD" id="cd13143">
    <property type="entry name" value="MATE_MepA_like"/>
    <property type="match status" value="1"/>
</dbReference>
<keyword evidence="8" id="KW-1003">Cell membrane</keyword>
<keyword evidence="11" id="KW-0406">Ion transport</keyword>
<comment type="caution">
    <text evidence="16">The sequence shown here is derived from an EMBL/GenBank/DDBJ whole genome shotgun (WGS) entry which is preliminary data.</text>
</comment>
<comment type="function">
    <text evidence="1">Multidrug efflux pump.</text>
</comment>
<reference evidence="16" key="1">
    <citation type="submission" date="2021-10" db="EMBL/GenBank/DDBJ databases">
        <title>Anaerobic single-cell dispensing facilitates the cultivation of human gut bacteria.</title>
        <authorList>
            <person name="Afrizal A."/>
        </authorList>
    </citation>
    <scope>NUCLEOTIDE SEQUENCE</scope>
    <source>
        <strain evidence="16">CLA-AA-H215</strain>
    </source>
</reference>
<evidence type="ECO:0000256" key="15">
    <source>
        <dbReference type="SAM" id="Phobius"/>
    </source>
</evidence>
<feature type="transmembrane region" description="Helical" evidence="15">
    <location>
        <begin position="102"/>
        <end position="124"/>
    </location>
</feature>
<evidence type="ECO:0000256" key="13">
    <source>
        <dbReference type="ARBA" id="ARBA00023251"/>
    </source>
</evidence>
<feature type="transmembrane region" description="Helical" evidence="15">
    <location>
        <begin position="70"/>
        <end position="90"/>
    </location>
</feature>
<evidence type="ECO:0000256" key="1">
    <source>
        <dbReference type="ARBA" id="ARBA00003408"/>
    </source>
</evidence>
<keyword evidence="10 15" id="KW-1133">Transmembrane helix</keyword>
<feature type="transmembrane region" description="Helical" evidence="15">
    <location>
        <begin position="144"/>
        <end position="161"/>
    </location>
</feature>
<evidence type="ECO:0000256" key="14">
    <source>
        <dbReference type="ARBA" id="ARBA00031636"/>
    </source>
</evidence>
<evidence type="ECO:0000256" key="2">
    <source>
        <dbReference type="ARBA" id="ARBA00004651"/>
    </source>
</evidence>
<dbReference type="Proteomes" id="UP001198182">
    <property type="component" value="Unassembled WGS sequence"/>
</dbReference>
<dbReference type="InterPro" id="IPR048279">
    <property type="entry name" value="MdtK-like"/>
</dbReference>
<keyword evidence="9 15" id="KW-0812">Transmembrane</keyword>
<dbReference type="RefSeq" id="WP_308453881.1">
    <property type="nucleotide sequence ID" value="NZ_JAJEQR010000027.1"/>
</dbReference>
<comment type="subcellular location">
    <subcellularLocation>
        <location evidence="2">Cell membrane</location>
        <topology evidence="2">Multi-pass membrane protein</topology>
    </subcellularLocation>
</comment>
<evidence type="ECO:0000313" key="17">
    <source>
        <dbReference type="Proteomes" id="UP001198182"/>
    </source>
</evidence>